<evidence type="ECO:0000256" key="2">
    <source>
        <dbReference type="ARBA" id="ARBA00022483"/>
    </source>
</evidence>
<dbReference type="Gene3D" id="2.130.10.10">
    <property type="entry name" value="YVTN repeat-like/Quinoprotein amine dehydrogenase"/>
    <property type="match status" value="1"/>
</dbReference>
<feature type="domain" description="Lethal giant larvae homologue 2" evidence="6">
    <location>
        <begin position="251"/>
        <end position="319"/>
    </location>
</feature>
<dbReference type="PANTHER" id="PTHR10241:SF20">
    <property type="entry name" value="LLGL SCRIBBLE CELL POLARITY COMPLEX COMPONENT 2"/>
    <property type="match status" value="1"/>
</dbReference>
<dbReference type="GO" id="GO:0051294">
    <property type="term" value="P:establishment of spindle orientation"/>
    <property type="evidence" value="ECO:0007669"/>
    <property type="project" value="TreeGrafter"/>
</dbReference>
<evidence type="ECO:0000256" key="5">
    <source>
        <dbReference type="PROSITE-ProRule" id="PRU00221"/>
    </source>
</evidence>
<organism evidence="7 8">
    <name type="scientific">Sinocyclocheilus anshuiensis</name>
    <dbReference type="NCBI Taxonomy" id="1608454"/>
    <lineage>
        <taxon>Eukaryota</taxon>
        <taxon>Metazoa</taxon>
        <taxon>Chordata</taxon>
        <taxon>Craniata</taxon>
        <taxon>Vertebrata</taxon>
        <taxon>Euteleostomi</taxon>
        <taxon>Actinopterygii</taxon>
        <taxon>Neopterygii</taxon>
        <taxon>Teleostei</taxon>
        <taxon>Ostariophysi</taxon>
        <taxon>Cypriniformes</taxon>
        <taxon>Cyprinidae</taxon>
        <taxon>Cyprininae</taxon>
        <taxon>Sinocyclocheilus</taxon>
    </lineage>
</organism>
<dbReference type="PRINTS" id="PR00962">
    <property type="entry name" value="LETHAL2GIANT"/>
</dbReference>
<sequence length="951" mass="105853">GTMKRFRRHGHESQRDKHKQDLYQFNKTVEHGFPHQPSALGFSPSLELLAIGTRSGAIKLYGAPGVEFMGLHDENAAVTQVHFLPNQVHAPPSVTRVTAVLAHSSGELLLLGTEGGHVFVVEVPGFRELEENNISMEDVQNRIPEDYVGRRNLECVETLHENPLNPRQVLIGYSRGLMVLWDLDRQCPIQHFLGTQQLESVWWMEDGGNILSSHSDGSYCQWTVTGEDPQTEPEKQETPYGETTLPESLVPPFLIFSGGMPRASYGDRHCISVIHSKTHEALDFTSRIIDFFVICEPSALVVLVEEELVVVDLQTEGWPVIQTPYLVPLHCSAITCSHHVSSIPLKLWERVQPWPINGGQNLAPDPPQRDLLLTGHEDGTVRFWDASGVCLYPMYKLSTAGVFLTDADPNDNMNQGSEGEWPPFRKVGCFDPYSDDPRLGIQKIHLCKYSGYLTVAGTAGQILVLELNDEAAEQTVEATVVDLLQGQEGFRWKGQACLDVREEPVLFPPGFQPCALVQCQPPAVVTAIALHSEWKLVAFGTSHGFGLYDYHQRNKILVKCTLNPSDQMALEGPLSRVKSIKKSLRQSFRRIRRSRVSMRKHHTNNTAKLQEINARLEAEALQEMELAPVQRKIEARSSDDSFTGLVRTLYFADTFVSDSSHSTPSLWAGTNGGAVFAHVLRVPSLERRAEDPVVAHAAKEIQLMHRAPVVGLVVLDGKGAPLPEPLEVAHDLARSPEMHGSHHLLVVSEEQLKLFTLPKVSSKSKLKLTAVDGSRVRRVGVAWFGSRTDEQLESSLVVLTNQGELHVISLPSIKMIVHYPCIRREDVSGIASCVFTKYGQGFYLMSPSEFERFSLSTRWVVEPRCLVEAPLQMRPKNPSSPVHRDQPDGVATEHRCVCSCVIVQNPLFLSLLKLPSLKLDDQCLKCRSSCLSSSAVVCYVSTPNVWSCSEH</sequence>
<dbReference type="InterPro" id="IPR036322">
    <property type="entry name" value="WD40_repeat_dom_sf"/>
</dbReference>
<evidence type="ECO:0000259" key="6">
    <source>
        <dbReference type="Pfam" id="PF08366"/>
    </source>
</evidence>
<reference evidence="7" key="1">
    <citation type="submission" date="2025-08" db="UniProtKB">
        <authorList>
            <consortium name="Ensembl"/>
        </authorList>
    </citation>
    <scope>IDENTIFICATION</scope>
</reference>
<accession>A0A671L3F8</accession>
<proteinExistence type="inferred from homology"/>
<dbReference type="Ensembl" id="ENSSANT00000015781.1">
    <property type="protein sequence ID" value="ENSSANP00000014813.1"/>
    <property type="gene ID" value="ENSSANG00000006672.1"/>
</dbReference>
<dbReference type="GO" id="GO:0030864">
    <property type="term" value="C:cortical actin cytoskeleton"/>
    <property type="evidence" value="ECO:0007669"/>
    <property type="project" value="TreeGrafter"/>
</dbReference>
<dbReference type="GO" id="GO:0006893">
    <property type="term" value="P:Golgi to plasma membrane transport"/>
    <property type="evidence" value="ECO:0007669"/>
    <property type="project" value="TreeGrafter"/>
</dbReference>
<name>A0A671L3F8_9TELE</name>
<gene>
    <name evidence="7" type="primary">llgl2</name>
</gene>
<dbReference type="GO" id="GO:0030866">
    <property type="term" value="P:cortical actin cytoskeleton organization"/>
    <property type="evidence" value="ECO:0007669"/>
    <property type="project" value="TreeGrafter"/>
</dbReference>
<dbReference type="AlphaFoldDB" id="A0A671L3F8"/>
<keyword evidence="3 5" id="KW-0853">WD repeat</keyword>
<evidence type="ECO:0000256" key="4">
    <source>
        <dbReference type="ARBA" id="ARBA00022737"/>
    </source>
</evidence>
<protein>
    <submittedName>
        <fullName evidence="7">Lethal(2) giant larvae protein homolog 2</fullName>
    </submittedName>
</protein>
<evidence type="ECO:0000256" key="3">
    <source>
        <dbReference type="ARBA" id="ARBA00022574"/>
    </source>
</evidence>
<dbReference type="GO" id="GO:0006887">
    <property type="term" value="P:exocytosis"/>
    <property type="evidence" value="ECO:0007669"/>
    <property type="project" value="UniProtKB-KW"/>
</dbReference>
<evidence type="ECO:0000256" key="1">
    <source>
        <dbReference type="ARBA" id="ARBA00008070"/>
    </source>
</evidence>
<keyword evidence="2" id="KW-0268">Exocytosis</keyword>
<dbReference type="GO" id="GO:0005096">
    <property type="term" value="F:GTPase activator activity"/>
    <property type="evidence" value="ECO:0007669"/>
    <property type="project" value="TreeGrafter"/>
</dbReference>
<dbReference type="SUPFAM" id="SSF50978">
    <property type="entry name" value="WD40 repeat-like"/>
    <property type="match status" value="1"/>
</dbReference>
<keyword evidence="4" id="KW-0677">Repeat</keyword>
<dbReference type="InterPro" id="IPR015943">
    <property type="entry name" value="WD40/YVTN_repeat-like_dom_sf"/>
</dbReference>
<dbReference type="InterPro" id="IPR001680">
    <property type="entry name" value="WD40_rpt"/>
</dbReference>
<feature type="repeat" description="WD" evidence="5">
    <location>
        <begin position="367"/>
        <end position="385"/>
    </location>
</feature>
<dbReference type="Proteomes" id="UP000472260">
    <property type="component" value="Unassembled WGS sequence"/>
</dbReference>
<keyword evidence="8" id="KW-1185">Reference proteome</keyword>
<dbReference type="PROSITE" id="PS50082">
    <property type="entry name" value="WD_REPEATS_2"/>
    <property type="match status" value="1"/>
</dbReference>
<dbReference type="GO" id="GO:0008593">
    <property type="term" value="P:regulation of Notch signaling pathway"/>
    <property type="evidence" value="ECO:0007669"/>
    <property type="project" value="TreeGrafter"/>
</dbReference>
<dbReference type="FunFam" id="2.130.10.10:FF:001145">
    <property type="entry name" value="Lethal(2) giant larvae protein homolog 2"/>
    <property type="match status" value="1"/>
</dbReference>
<reference evidence="7" key="2">
    <citation type="submission" date="2025-09" db="UniProtKB">
        <authorList>
            <consortium name="Ensembl"/>
        </authorList>
    </citation>
    <scope>IDENTIFICATION</scope>
</reference>
<comment type="similarity">
    <text evidence="1">Belongs to the WD repeat L(2)GL family.</text>
</comment>
<dbReference type="InterPro" id="IPR000664">
    <property type="entry name" value="Lethal2_giant"/>
</dbReference>
<dbReference type="GO" id="GO:0032878">
    <property type="term" value="P:regulation of establishment or maintenance of cell polarity"/>
    <property type="evidence" value="ECO:0007669"/>
    <property type="project" value="TreeGrafter"/>
</dbReference>
<dbReference type="GO" id="GO:0045159">
    <property type="term" value="F:myosin II binding"/>
    <property type="evidence" value="ECO:0007669"/>
    <property type="project" value="TreeGrafter"/>
</dbReference>
<evidence type="ECO:0000313" key="7">
    <source>
        <dbReference type="Ensembl" id="ENSSANP00000014813.1"/>
    </source>
</evidence>
<dbReference type="Pfam" id="PF08366">
    <property type="entry name" value="LLGL"/>
    <property type="match status" value="1"/>
</dbReference>
<dbReference type="InterPro" id="IPR013577">
    <property type="entry name" value="LLGL2"/>
</dbReference>
<dbReference type="PANTHER" id="PTHR10241">
    <property type="entry name" value="LETHAL 2 GIANT LARVAE PROTEIN"/>
    <property type="match status" value="1"/>
</dbReference>
<dbReference type="GO" id="GO:0005886">
    <property type="term" value="C:plasma membrane"/>
    <property type="evidence" value="ECO:0007669"/>
    <property type="project" value="TreeGrafter"/>
</dbReference>
<evidence type="ECO:0000313" key="8">
    <source>
        <dbReference type="Proteomes" id="UP000472260"/>
    </source>
</evidence>